<keyword evidence="3" id="KW-0408">Iron</keyword>
<feature type="domain" description="Rieske" evidence="6">
    <location>
        <begin position="183"/>
        <end position="277"/>
    </location>
</feature>
<evidence type="ECO:0000259" key="6">
    <source>
        <dbReference type="PROSITE" id="PS51296"/>
    </source>
</evidence>
<reference evidence="7 8" key="1">
    <citation type="journal article" date="2019" name="Int. J. Syst. Evol. Microbiol.">
        <title>The Global Catalogue of Microorganisms (GCM) 10K type strain sequencing project: providing services to taxonomists for standard genome sequencing and annotation.</title>
        <authorList>
            <consortium name="The Broad Institute Genomics Platform"/>
            <consortium name="The Broad Institute Genome Sequencing Center for Infectious Disease"/>
            <person name="Wu L."/>
            <person name="Ma J."/>
        </authorList>
    </citation>
    <scope>NUCLEOTIDE SEQUENCE [LARGE SCALE GENOMIC DNA]</scope>
    <source>
        <strain evidence="7 8">XZYJT29</strain>
    </source>
</reference>
<dbReference type="PROSITE" id="PS51296">
    <property type="entry name" value="RIESKE"/>
    <property type="match status" value="1"/>
</dbReference>
<accession>A0ABD5Y3X1</accession>
<dbReference type="AlphaFoldDB" id="A0ABD5Y3X1"/>
<dbReference type="InterPro" id="IPR014349">
    <property type="entry name" value="Rieske_Fe-S_prot"/>
</dbReference>
<proteinExistence type="predicted"/>
<keyword evidence="4" id="KW-0411">Iron-sulfur</keyword>
<dbReference type="SUPFAM" id="SSF50022">
    <property type="entry name" value="ISP domain"/>
    <property type="match status" value="1"/>
</dbReference>
<dbReference type="PROSITE" id="PS51318">
    <property type="entry name" value="TAT"/>
    <property type="match status" value="1"/>
</dbReference>
<dbReference type="InterPro" id="IPR036922">
    <property type="entry name" value="Rieske_2Fe-2S_sf"/>
</dbReference>
<organism evidence="7 8">
    <name type="scientific">Halosimplex aquaticum</name>
    <dbReference type="NCBI Taxonomy" id="3026162"/>
    <lineage>
        <taxon>Archaea</taxon>
        <taxon>Methanobacteriati</taxon>
        <taxon>Methanobacteriota</taxon>
        <taxon>Stenosarchaea group</taxon>
        <taxon>Halobacteria</taxon>
        <taxon>Halobacteriales</taxon>
        <taxon>Haloarculaceae</taxon>
        <taxon>Halosimplex</taxon>
    </lineage>
</organism>
<keyword evidence="5" id="KW-1015">Disulfide bond</keyword>
<evidence type="ECO:0000256" key="1">
    <source>
        <dbReference type="ARBA" id="ARBA00022714"/>
    </source>
</evidence>
<evidence type="ECO:0000256" key="4">
    <source>
        <dbReference type="ARBA" id="ARBA00023014"/>
    </source>
</evidence>
<keyword evidence="2" id="KW-0479">Metal-binding</keyword>
<dbReference type="Gene3D" id="2.102.10.10">
    <property type="entry name" value="Rieske [2Fe-2S] iron-sulphur domain"/>
    <property type="match status" value="1"/>
</dbReference>
<name>A0ABD5Y3X1_9EURY</name>
<evidence type="ECO:0000256" key="2">
    <source>
        <dbReference type="ARBA" id="ARBA00022723"/>
    </source>
</evidence>
<dbReference type="GeneID" id="78819339"/>
<evidence type="ECO:0000313" key="7">
    <source>
        <dbReference type="EMBL" id="MFC7139089.1"/>
    </source>
</evidence>
<gene>
    <name evidence="7" type="ORF">ACFQMA_04460</name>
</gene>
<evidence type="ECO:0000256" key="3">
    <source>
        <dbReference type="ARBA" id="ARBA00023004"/>
    </source>
</evidence>
<sequence>MDEDKYPAPSSRRRFVKGIVGSAAMGSLGVAGSGLTTVPTNRSGVGGGSVKAKVIKNTDGPANRGMSQIPITVEDGALKGLWPTAVDGGEVEDGVATATLGGVEYSNKWFQYCGIQTHPKIAPESEADNFLRVDNGSDGSITYDWQSELEAGAKLTVDDFADYEEWGNGVGDDGLGKPAAANWRSVEADSSLPVQVIRSPEIERLAEDDEWIAASTEKGFIAWLNKCTHLCCVPSGFKQSATVDGAANAVYCQCHQSIYDPFDVVSKVFTAFPRPEE</sequence>
<dbReference type="RefSeq" id="WP_274324690.1">
    <property type="nucleotide sequence ID" value="NZ_CP118158.1"/>
</dbReference>
<keyword evidence="1" id="KW-0001">2Fe-2S</keyword>
<protein>
    <submittedName>
        <fullName evidence="7">Ubiquinol-cytochrome c reductase iron-sulfur subunit</fullName>
    </submittedName>
</protein>
<dbReference type="GO" id="GO:0046872">
    <property type="term" value="F:metal ion binding"/>
    <property type="evidence" value="ECO:0007669"/>
    <property type="project" value="UniProtKB-KW"/>
</dbReference>
<evidence type="ECO:0000313" key="8">
    <source>
        <dbReference type="Proteomes" id="UP001596432"/>
    </source>
</evidence>
<keyword evidence="8" id="KW-1185">Reference proteome</keyword>
<dbReference type="PANTHER" id="PTHR10134">
    <property type="entry name" value="CYTOCHROME B-C1 COMPLEX SUBUNIT RIESKE, MITOCHONDRIAL"/>
    <property type="match status" value="1"/>
</dbReference>
<dbReference type="EMBL" id="JBHTAS010000001">
    <property type="protein sequence ID" value="MFC7139089.1"/>
    <property type="molecule type" value="Genomic_DNA"/>
</dbReference>
<evidence type="ECO:0000256" key="5">
    <source>
        <dbReference type="ARBA" id="ARBA00023157"/>
    </source>
</evidence>
<dbReference type="InterPro" id="IPR017941">
    <property type="entry name" value="Rieske_2Fe-2S"/>
</dbReference>
<dbReference type="InterPro" id="IPR006311">
    <property type="entry name" value="TAT_signal"/>
</dbReference>
<dbReference type="Proteomes" id="UP001596432">
    <property type="component" value="Unassembled WGS sequence"/>
</dbReference>
<dbReference type="GO" id="GO:0051537">
    <property type="term" value="F:2 iron, 2 sulfur cluster binding"/>
    <property type="evidence" value="ECO:0007669"/>
    <property type="project" value="UniProtKB-KW"/>
</dbReference>
<comment type="caution">
    <text evidence="7">The sequence shown here is derived from an EMBL/GenBank/DDBJ whole genome shotgun (WGS) entry which is preliminary data.</text>
</comment>